<organism evidence="2 3">
    <name type="scientific">Trichodelitschia bisporula</name>
    <dbReference type="NCBI Taxonomy" id="703511"/>
    <lineage>
        <taxon>Eukaryota</taxon>
        <taxon>Fungi</taxon>
        <taxon>Dikarya</taxon>
        <taxon>Ascomycota</taxon>
        <taxon>Pezizomycotina</taxon>
        <taxon>Dothideomycetes</taxon>
        <taxon>Dothideomycetes incertae sedis</taxon>
        <taxon>Phaeotrichales</taxon>
        <taxon>Phaeotrichaceae</taxon>
        <taxon>Trichodelitschia</taxon>
    </lineage>
</organism>
<evidence type="ECO:0000313" key="3">
    <source>
        <dbReference type="Proteomes" id="UP000799640"/>
    </source>
</evidence>
<sequence>MLPWCHTCLRSLRYSNRPYPGKYHMTGARWSCPPLRNVQASPEISNGTRYRLPHVRAESSASPRQPLLPDSALSHQLKEHASSQAHTSRATSTQSIAHRMPTSS</sequence>
<accession>A0A6G1HJU2</accession>
<dbReference type="EMBL" id="ML996708">
    <property type="protein sequence ID" value="KAF2396129.1"/>
    <property type="molecule type" value="Genomic_DNA"/>
</dbReference>
<dbReference type="AlphaFoldDB" id="A0A6G1HJU2"/>
<proteinExistence type="predicted"/>
<name>A0A6G1HJU2_9PEZI</name>
<evidence type="ECO:0000313" key="2">
    <source>
        <dbReference type="EMBL" id="KAF2396129.1"/>
    </source>
</evidence>
<keyword evidence="3" id="KW-1185">Reference proteome</keyword>
<reference evidence="2" key="1">
    <citation type="journal article" date="2020" name="Stud. Mycol.">
        <title>101 Dothideomycetes genomes: a test case for predicting lifestyles and emergence of pathogens.</title>
        <authorList>
            <person name="Haridas S."/>
            <person name="Albert R."/>
            <person name="Binder M."/>
            <person name="Bloem J."/>
            <person name="Labutti K."/>
            <person name="Salamov A."/>
            <person name="Andreopoulos B."/>
            <person name="Baker S."/>
            <person name="Barry K."/>
            <person name="Bills G."/>
            <person name="Bluhm B."/>
            <person name="Cannon C."/>
            <person name="Castanera R."/>
            <person name="Culley D."/>
            <person name="Daum C."/>
            <person name="Ezra D."/>
            <person name="Gonzalez J."/>
            <person name="Henrissat B."/>
            <person name="Kuo A."/>
            <person name="Liang C."/>
            <person name="Lipzen A."/>
            <person name="Lutzoni F."/>
            <person name="Magnuson J."/>
            <person name="Mondo S."/>
            <person name="Nolan M."/>
            <person name="Ohm R."/>
            <person name="Pangilinan J."/>
            <person name="Park H.-J."/>
            <person name="Ramirez L."/>
            <person name="Alfaro M."/>
            <person name="Sun H."/>
            <person name="Tritt A."/>
            <person name="Yoshinaga Y."/>
            <person name="Zwiers L.-H."/>
            <person name="Turgeon B."/>
            <person name="Goodwin S."/>
            <person name="Spatafora J."/>
            <person name="Crous P."/>
            <person name="Grigoriev I."/>
        </authorList>
    </citation>
    <scope>NUCLEOTIDE SEQUENCE</scope>
    <source>
        <strain evidence="2">CBS 262.69</strain>
    </source>
</reference>
<dbReference type="Proteomes" id="UP000799640">
    <property type="component" value="Unassembled WGS sequence"/>
</dbReference>
<feature type="compositionally biased region" description="Polar residues" evidence="1">
    <location>
        <begin position="82"/>
        <end position="104"/>
    </location>
</feature>
<evidence type="ECO:0000256" key="1">
    <source>
        <dbReference type="SAM" id="MobiDB-lite"/>
    </source>
</evidence>
<gene>
    <name evidence="2" type="ORF">EJ06DRAFT_244697</name>
</gene>
<feature type="region of interest" description="Disordered" evidence="1">
    <location>
        <begin position="41"/>
        <end position="104"/>
    </location>
</feature>
<protein>
    <submittedName>
        <fullName evidence="2">Uncharacterized protein</fullName>
    </submittedName>
</protein>